<dbReference type="InterPro" id="IPR011051">
    <property type="entry name" value="RmlC_Cupin_sf"/>
</dbReference>
<evidence type="ECO:0000313" key="2">
    <source>
        <dbReference type="EMBL" id="AIQ88996.1"/>
    </source>
</evidence>
<dbReference type="Pfam" id="PF07883">
    <property type="entry name" value="Cupin_2"/>
    <property type="match status" value="1"/>
</dbReference>
<dbReference type="InterPro" id="IPR014710">
    <property type="entry name" value="RmlC-like_jellyroll"/>
</dbReference>
<gene>
    <name evidence="2" type="ORF">MOC_1241</name>
</gene>
<dbReference type="SUPFAM" id="SSF51182">
    <property type="entry name" value="RmlC-like cupins"/>
    <property type="match status" value="1"/>
</dbReference>
<evidence type="ECO:0000313" key="3">
    <source>
        <dbReference type="Proteomes" id="UP000029492"/>
    </source>
</evidence>
<keyword evidence="3" id="KW-1185">Reference proteome</keyword>
<dbReference type="Gene3D" id="2.60.120.10">
    <property type="entry name" value="Jelly Rolls"/>
    <property type="match status" value="1"/>
</dbReference>
<dbReference type="RefSeq" id="WP_043387678.1">
    <property type="nucleotide sequence ID" value="NZ_CP003811.1"/>
</dbReference>
<feature type="domain" description="Cupin type-2" evidence="1">
    <location>
        <begin position="35"/>
        <end position="88"/>
    </location>
</feature>
<name>A0A089NM80_9HYPH</name>
<dbReference type="AlphaFoldDB" id="A0A089NM80"/>
<dbReference type="EMBL" id="CP003811">
    <property type="protein sequence ID" value="AIQ88996.1"/>
    <property type="molecule type" value="Genomic_DNA"/>
</dbReference>
<sequence>MATTVSARSAVAGPHGAITLARGERLGMRMWRAEEPNADKPMTKSAYETVGYVVSGRAELVLEGETLALAPGDSYCVPAGAAHTYRILETFTAVEATAPPAG</sequence>
<dbReference type="KEGG" id="mor:MOC_1241"/>
<dbReference type="HOGENOM" id="CLU_170979_0_0_5"/>
<accession>A0A089NM80</accession>
<dbReference type="STRING" id="693986.MOC_1241"/>
<dbReference type="Proteomes" id="UP000029492">
    <property type="component" value="Chromosome"/>
</dbReference>
<protein>
    <submittedName>
        <fullName evidence="2">Cupin 2 domain-containing protein</fullName>
    </submittedName>
</protein>
<reference evidence="2 3" key="1">
    <citation type="journal article" date="2014" name="PLoS ONE">
        <title>Genome Information of Methylobacterium oryzae, a Plant-Probiotic Methylotroph in the Phyllosphere.</title>
        <authorList>
            <person name="Kwak M.J."/>
            <person name="Jeong H."/>
            <person name="Madhaiyan M."/>
            <person name="Lee Y."/>
            <person name="Sa T.M."/>
            <person name="Oh T.K."/>
            <person name="Kim J.F."/>
        </authorList>
    </citation>
    <scope>NUCLEOTIDE SEQUENCE [LARGE SCALE GENOMIC DNA]</scope>
    <source>
        <strain evidence="2 3">CBMB20</strain>
    </source>
</reference>
<evidence type="ECO:0000259" key="1">
    <source>
        <dbReference type="Pfam" id="PF07883"/>
    </source>
</evidence>
<dbReference type="InterPro" id="IPR013096">
    <property type="entry name" value="Cupin_2"/>
</dbReference>
<organism evidence="2 3">
    <name type="scientific">Methylobacterium oryzae CBMB20</name>
    <dbReference type="NCBI Taxonomy" id="693986"/>
    <lineage>
        <taxon>Bacteria</taxon>
        <taxon>Pseudomonadati</taxon>
        <taxon>Pseudomonadota</taxon>
        <taxon>Alphaproteobacteria</taxon>
        <taxon>Hyphomicrobiales</taxon>
        <taxon>Methylobacteriaceae</taxon>
        <taxon>Methylobacterium</taxon>
    </lineage>
</organism>
<dbReference type="GeneID" id="96603576"/>
<proteinExistence type="predicted"/>
<dbReference type="eggNOG" id="COG1917">
    <property type="taxonomic scope" value="Bacteria"/>
</dbReference>